<feature type="transmembrane region" description="Helical" evidence="3">
    <location>
        <begin position="42"/>
        <end position="59"/>
    </location>
</feature>
<feature type="transmembrane region" description="Helical" evidence="3">
    <location>
        <begin position="71"/>
        <end position="88"/>
    </location>
</feature>
<accession>A0ABS2Z8K0</accession>
<gene>
    <name evidence="5" type="ORF">JYA64_02395</name>
</gene>
<feature type="transmembrane region" description="Helical" evidence="3">
    <location>
        <begin position="183"/>
        <end position="201"/>
    </location>
</feature>
<keyword evidence="6" id="KW-1185">Reference proteome</keyword>
<evidence type="ECO:0000256" key="3">
    <source>
        <dbReference type="SAM" id="Phobius"/>
    </source>
</evidence>
<dbReference type="PANTHER" id="PTHR22911:SF137">
    <property type="entry name" value="SOLUTE CARRIER FAMILY 35 MEMBER G2-RELATED"/>
    <property type="match status" value="1"/>
</dbReference>
<sequence length="302" mass="33528">MMQSTLTYKAMMLLAAIFLGLTATIVNYLFKDGYLIQDLTNVQYGFGLIIIWLLVLPKINKLRSPHGREWMYLIGTGVTGASAIFFYFQSLTMIPVSLSIILLFQFSWIITVIDIIIKKKMPSFEKWIGILFIFIGTIFAVELIGIDLSNIPLNAIGLGLLAAVLFALSLYLPEYISDDSSSLLRAAITLTVAAIVIHILYPPTYLTSGILTEARFIKWGLIMAVFGQVVPLLFMLISIPRIGGRMAGILGSIELPTTVFFALIILKEEVTWMRWLGVLLILVGIFISEGLKSRVNIPVSKG</sequence>
<dbReference type="InterPro" id="IPR000620">
    <property type="entry name" value="EamA_dom"/>
</dbReference>
<feature type="transmembrane region" description="Helical" evidence="3">
    <location>
        <begin position="151"/>
        <end position="171"/>
    </location>
</feature>
<keyword evidence="3" id="KW-1133">Transmembrane helix</keyword>
<feature type="domain" description="EamA" evidence="4">
    <location>
        <begin position="11"/>
        <end position="140"/>
    </location>
</feature>
<protein>
    <submittedName>
        <fullName evidence="5">DMT family transporter</fullName>
    </submittedName>
</protein>
<dbReference type="PANTHER" id="PTHR22911">
    <property type="entry name" value="ACYL-MALONYL CONDENSING ENZYME-RELATED"/>
    <property type="match status" value="1"/>
</dbReference>
<reference evidence="5 6" key="1">
    <citation type="submission" date="2021-01" db="EMBL/GenBank/DDBJ databases">
        <title>Genome Sequencing of Type Strains.</title>
        <authorList>
            <person name="Lemaire J.F."/>
            <person name="Inderbitzin P."/>
            <person name="Collins S.B."/>
            <person name="Wespe N."/>
            <person name="Knight-Connoni V."/>
        </authorList>
    </citation>
    <scope>NUCLEOTIDE SEQUENCE [LARGE SCALE GENOMIC DNA]</scope>
    <source>
        <strain evidence="5 6">DSM 14730</strain>
    </source>
</reference>
<feature type="transmembrane region" description="Helical" evidence="3">
    <location>
        <begin position="94"/>
        <end position="115"/>
    </location>
</feature>
<comment type="similarity">
    <text evidence="2">Belongs to the EamA transporter family.</text>
</comment>
<comment type="caution">
    <text evidence="5">The sequence shown here is derived from an EMBL/GenBank/DDBJ whole genome shotgun (WGS) entry which is preliminary data.</text>
</comment>
<evidence type="ECO:0000259" key="4">
    <source>
        <dbReference type="Pfam" id="PF00892"/>
    </source>
</evidence>
<evidence type="ECO:0000256" key="1">
    <source>
        <dbReference type="ARBA" id="ARBA00004127"/>
    </source>
</evidence>
<dbReference type="RefSeq" id="WP_188404300.1">
    <property type="nucleotide sequence ID" value="NZ_BMCE01000004.1"/>
</dbReference>
<dbReference type="SUPFAM" id="SSF103481">
    <property type="entry name" value="Multidrug resistance efflux transporter EmrE"/>
    <property type="match status" value="2"/>
</dbReference>
<evidence type="ECO:0000313" key="5">
    <source>
        <dbReference type="EMBL" id="MBN3544140.1"/>
    </source>
</evidence>
<feature type="transmembrane region" description="Helical" evidence="3">
    <location>
        <begin position="272"/>
        <end position="291"/>
    </location>
</feature>
<feature type="transmembrane region" description="Helical" evidence="3">
    <location>
        <begin position="221"/>
        <end position="239"/>
    </location>
</feature>
<keyword evidence="3" id="KW-0812">Transmembrane</keyword>
<organism evidence="5 6">
    <name type="scientific">Fictibacillus barbaricus</name>
    <dbReference type="NCBI Taxonomy" id="182136"/>
    <lineage>
        <taxon>Bacteria</taxon>
        <taxon>Bacillati</taxon>
        <taxon>Bacillota</taxon>
        <taxon>Bacilli</taxon>
        <taxon>Bacillales</taxon>
        <taxon>Fictibacillaceae</taxon>
        <taxon>Fictibacillus</taxon>
    </lineage>
</organism>
<dbReference type="InterPro" id="IPR037185">
    <property type="entry name" value="EmrE-like"/>
</dbReference>
<feature type="transmembrane region" description="Helical" evidence="3">
    <location>
        <begin position="127"/>
        <end position="145"/>
    </location>
</feature>
<evidence type="ECO:0000313" key="6">
    <source>
        <dbReference type="Proteomes" id="UP001319060"/>
    </source>
</evidence>
<feature type="domain" description="EamA" evidence="4">
    <location>
        <begin position="155"/>
        <end position="287"/>
    </location>
</feature>
<proteinExistence type="inferred from homology"/>
<keyword evidence="3" id="KW-0472">Membrane</keyword>
<dbReference type="Pfam" id="PF00892">
    <property type="entry name" value="EamA"/>
    <property type="match status" value="2"/>
</dbReference>
<feature type="transmembrane region" description="Helical" evidence="3">
    <location>
        <begin position="246"/>
        <end position="266"/>
    </location>
</feature>
<evidence type="ECO:0000256" key="2">
    <source>
        <dbReference type="ARBA" id="ARBA00007362"/>
    </source>
</evidence>
<name>A0ABS2Z8K0_9BACL</name>
<comment type="subcellular location">
    <subcellularLocation>
        <location evidence="1">Endomembrane system</location>
        <topology evidence="1">Multi-pass membrane protein</topology>
    </subcellularLocation>
</comment>
<dbReference type="EMBL" id="JAFHKS010000040">
    <property type="protein sequence ID" value="MBN3544140.1"/>
    <property type="molecule type" value="Genomic_DNA"/>
</dbReference>
<feature type="transmembrane region" description="Helical" evidence="3">
    <location>
        <begin position="12"/>
        <end position="30"/>
    </location>
</feature>
<dbReference type="Proteomes" id="UP001319060">
    <property type="component" value="Unassembled WGS sequence"/>
</dbReference>